<dbReference type="Pfam" id="PF07866">
    <property type="entry name" value="DUF1653"/>
    <property type="match status" value="1"/>
</dbReference>
<evidence type="ECO:0000259" key="1">
    <source>
        <dbReference type="Pfam" id="PF07866"/>
    </source>
</evidence>
<reference evidence="2" key="1">
    <citation type="submission" date="2019-08" db="EMBL/GenBank/DDBJ databases">
        <authorList>
            <person name="Kucharzyk K."/>
            <person name="Murdoch R.W."/>
            <person name="Higgins S."/>
            <person name="Loffler F."/>
        </authorList>
    </citation>
    <scope>NUCLEOTIDE SEQUENCE</scope>
</reference>
<comment type="caution">
    <text evidence="2">The sequence shown here is derived from an EMBL/GenBank/DDBJ whole genome shotgun (WGS) entry which is preliminary data.</text>
</comment>
<sequence>MIKLGFYEHFKGKRYEVIGIAKHSETLEEMVVYRQCYGEHEIWVRPLAMWNETIDRDEYHGPRFKFIEEVE</sequence>
<gene>
    <name evidence="2" type="ORF">SDC9_150540</name>
</gene>
<accession>A0A645ES10</accession>
<protein>
    <recommendedName>
        <fullName evidence="1">DUF1653 domain-containing protein</fullName>
    </recommendedName>
</protein>
<proteinExistence type="predicted"/>
<evidence type="ECO:0000313" key="2">
    <source>
        <dbReference type="EMBL" id="MPN03313.1"/>
    </source>
</evidence>
<feature type="domain" description="DUF1653" evidence="1">
    <location>
        <begin position="5"/>
        <end position="65"/>
    </location>
</feature>
<dbReference type="InterPro" id="IPR037135">
    <property type="entry name" value="DUF1653-like_dom_sf"/>
</dbReference>
<dbReference type="EMBL" id="VSSQ01049240">
    <property type="protein sequence ID" value="MPN03313.1"/>
    <property type="molecule type" value="Genomic_DNA"/>
</dbReference>
<dbReference type="AlphaFoldDB" id="A0A645ES10"/>
<organism evidence="2">
    <name type="scientific">bioreactor metagenome</name>
    <dbReference type="NCBI Taxonomy" id="1076179"/>
    <lineage>
        <taxon>unclassified sequences</taxon>
        <taxon>metagenomes</taxon>
        <taxon>ecological metagenomes</taxon>
    </lineage>
</organism>
<dbReference type="Gene3D" id="2.30.30.320">
    <property type="entry name" value="DUF1653-like domain"/>
    <property type="match status" value="1"/>
</dbReference>
<name>A0A645ES10_9ZZZZ</name>
<dbReference type="InterPro" id="IPR023387">
    <property type="entry name" value="DUF1653-like_dom"/>
</dbReference>